<dbReference type="KEGG" id="sdn:Sden_1671"/>
<feature type="chain" id="PRO_5004181579" description="Chaperone for general secretion pathway YbaY" evidence="1">
    <location>
        <begin position="36"/>
        <end position="142"/>
    </location>
</feature>
<keyword evidence="1" id="KW-0732">Signal</keyword>
<keyword evidence="3" id="KW-1185">Reference proteome</keyword>
<dbReference type="EMBL" id="CP000302">
    <property type="protein sequence ID" value="ABE54955.1"/>
    <property type="molecule type" value="Genomic_DNA"/>
</dbReference>
<evidence type="ECO:0000256" key="1">
    <source>
        <dbReference type="SAM" id="SignalP"/>
    </source>
</evidence>
<dbReference type="Proteomes" id="UP000001982">
    <property type="component" value="Chromosome"/>
</dbReference>
<dbReference type="HOGENOM" id="CLU_1905323_0_0_6"/>
<dbReference type="eggNOG" id="COG3126">
    <property type="taxonomic scope" value="Bacteria"/>
</dbReference>
<dbReference type="PANTHER" id="PTHR38013">
    <property type="entry name" value="GLYCOPROTEIN/POLYSACCHARIDE METABOLISM"/>
    <property type="match status" value="1"/>
</dbReference>
<dbReference type="InterPro" id="IPR039366">
    <property type="entry name" value="Pilotin"/>
</dbReference>
<dbReference type="AlphaFoldDB" id="Q12NM1"/>
<dbReference type="OrthoDB" id="6400257at2"/>
<feature type="signal peptide" evidence="1">
    <location>
        <begin position="1"/>
        <end position="35"/>
    </location>
</feature>
<evidence type="ECO:0000313" key="3">
    <source>
        <dbReference type="Proteomes" id="UP000001982"/>
    </source>
</evidence>
<sequence>MSLKVLIKTACNKLKISACLGLALSLLLLPGCVTVKPEPPVVVNGYAGYLERVMLPPGCKINIAVIDFNTPNRIISQKTFDIARAPVPFKFIFPADSIEKNTDYGVVAMITYNGKALFQTYEKFRVIHNDKFTTEVIMKQVH</sequence>
<dbReference type="RefSeq" id="WP_011496113.1">
    <property type="nucleotide sequence ID" value="NC_007954.1"/>
</dbReference>
<protein>
    <recommendedName>
        <fullName evidence="4">Chaperone for general secretion pathway YbaY</fullName>
    </recommendedName>
</protein>
<dbReference type="InterPro" id="IPR053196">
    <property type="entry name" value="Lipoprotein_YbaY-like"/>
</dbReference>
<name>Q12NM1_SHEDO</name>
<dbReference type="Pfam" id="PF09619">
    <property type="entry name" value="YscW"/>
    <property type="match status" value="1"/>
</dbReference>
<evidence type="ECO:0000313" key="2">
    <source>
        <dbReference type="EMBL" id="ABE54955.1"/>
    </source>
</evidence>
<gene>
    <name evidence="2" type="ordered locus">Sden_1671</name>
</gene>
<evidence type="ECO:0008006" key="4">
    <source>
        <dbReference type="Google" id="ProtNLM"/>
    </source>
</evidence>
<organism evidence="2 3">
    <name type="scientific">Shewanella denitrificans (strain OS217 / ATCC BAA-1090 / DSM 15013)</name>
    <dbReference type="NCBI Taxonomy" id="318161"/>
    <lineage>
        <taxon>Bacteria</taxon>
        <taxon>Pseudomonadati</taxon>
        <taxon>Pseudomonadota</taxon>
        <taxon>Gammaproteobacteria</taxon>
        <taxon>Alteromonadales</taxon>
        <taxon>Shewanellaceae</taxon>
        <taxon>Shewanella</taxon>
    </lineage>
</organism>
<proteinExistence type="predicted"/>
<dbReference type="PANTHER" id="PTHR38013:SF1">
    <property type="entry name" value="GLYCOPROTEIN_POLYSACCHARIDE METABOLISM"/>
    <property type="match status" value="1"/>
</dbReference>
<reference evidence="2 3" key="1">
    <citation type="submission" date="2006-03" db="EMBL/GenBank/DDBJ databases">
        <title>Complete sequence of Shewanella denitrificans OS217.</title>
        <authorList>
            <consortium name="US DOE Joint Genome Institute"/>
            <person name="Copeland A."/>
            <person name="Lucas S."/>
            <person name="Lapidus A."/>
            <person name="Barry K."/>
            <person name="Detter J.C."/>
            <person name="Glavina del Rio T."/>
            <person name="Hammon N."/>
            <person name="Israni S."/>
            <person name="Dalin E."/>
            <person name="Tice H."/>
            <person name="Pitluck S."/>
            <person name="Brettin T."/>
            <person name="Bruce D."/>
            <person name="Han C."/>
            <person name="Tapia R."/>
            <person name="Gilna P."/>
            <person name="Kiss H."/>
            <person name="Schmutz J."/>
            <person name="Larimer F."/>
            <person name="Land M."/>
            <person name="Hauser L."/>
            <person name="Kyrpides N."/>
            <person name="Lykidis A."/>
            <person name="Richardson P."/>
        </authorList>
    </citation>
    <scope>NUCLEOTIDE SEQUENCE [LARGE SCALE GENOMIC DNA]</scope>
    <source>
        <strain evidence="3">OS217 / ATCC BAA-1090 / DSM 15013</strain>
    </source>
</reference>
<accession>Q12NM1</accession>
<dbReference type="STRING" id="318161.Sden_1671"/>